<gene>
    <name evidence="2" type="ORF">LCGC14_1166540</name>
</gene>
<feature type="compositionally biased region" description="Pro residues" evidence="1">
    <location>
        <begin position="369"/>
        <end position="394"/>
    </location>
</feature>
<organism evidence="2">
    <name type="scientific">marine sediment metagenome</name>
    <dbReference type="NCBI Taxonomy" id="412755"/>
    <lineage>
        <taxon>unclassified sequences</taxon>
        <taxon>metagenomes</taxon>
        <taxon>ecological metagenomes</taxon>
    </lineage>
</organism>
<dbReference type="EMBL" id="LAZR01005730">
    <property type="protein sequence ID" value="KKM97590.1"/>
    <property type="molecule type" value="Genomic_DNA"/>
</dbReference>
<feature type="compositionally biased region" description="Low complexity" evidence="1">
    <location>
        <begin position="347"/>
        <end position="368"/>
    </location>
</feature>
<feature type="region of interest" description="Disordered" evidence="1">
    <location>
        <begin position="329"/>
        <end position="394"/>
    </location>
</feature>
<name>A0A0F9P989_9ZZZZ</name>
<evidence type="ECO:0000256" key="1">
    <source>
        <dbReference type="SAM" id="MobiDB-lite"/>
    </source>
</evidence>
<proteinExistence type="predicted"/>
<reference evidence="2" key="1">
    <citation type="journal article" date="2015" name="Nature">
        <title>Complex archaea that bridge the gap between prokaryotes and eukaryotes.</title>
        <authorList>
            <person name="Spang A."/>
            <person name="Saw J.H."/>
            <person name="Jorgensen S.L."/>
            <person name="Zaremba-Niedzwiedzka K."/>
            <person name="Martijn J."/>
            <person name="Lind A.E."/>
            <person name="van Eijk R."/>
            <person name="Schleper C."/>
            <person name="Guy L."/>
            <person name="Ettema T.J."/>
        </authorList>
    </citation>
    <scope>NUCLEOTIDE SEQUENCE</scope>
</reference>
<accession>A0A0F9P989</accession>
<evidence type="ECO:0000313" key="2">
    <source>
        <dbReference type="EMBL" id="KKM97590.1"/>
    </source>
</evidence>
<protein>
    <submittedName>
        <fullName evidence="2">Uncharacterized protein</fullName>
    </submittedName>
</protein>
<dbReference type="AlphaFoldDB" id="A0A0F9P989"/>
<comment type="caution">
    <text evidence="2">The sequence shown here is derived from an EMBL/GenBank/DDBJ whole genome shotgun (WGS) entry which is preliminary data.</text>
</comment>
<sequence>MSTTYTKQVLEQMGAQAGVTQITNEEWAAVCEADQVTPRFAPMVALTRIRNKRNNVADGVRQARQADKELVRGIFLGSSDWVDSKRSLESTNGRRLCFLLDGPGYKVLEQITKWAEVDLQPGAYYECEIVRTHDTDAKTGRQRTFTKLRKAVLQQPGVITSAAQAVNMGVPVYEPGLIREEMKYQMVVVKGEIASVWFEPNFVGGEPDEDHPMHLYHNNVPCFQFQLVGEGPTRVKLRLKPTKNGKPFIVFQDLDKVASVNNIDELINSLVGRTIVAGGTVTRFNAGETSWADLNVHFLMEADNIAQPQNPAPVQRGVDFGALLAEHQAQPAPSPVNGGDWFPQPAPQSVAPAPAQAPVVYPQTASPPTAVPPPQTQPPPQWTPPPTTAAPVVPPQPAVVPQPVVPPVAPAAPVWTPPPQGTAVPAAEVKPVPTWTPPTPVVPVQPPVAPVAPIAPVAQPTPAPSSPSGMIEMAKQRVAQLYPVYNKEITVQIVKDQKVVEDLNMSDIVLERVILNFLHEQGHTEITLDQIKSLQ</sequence>